<evidence type="ECO:0000313" key="2">
    <source>
        <dbReference type="Proteomes" id="UP000007832"/>
    </source>
</evidence>
<sequence>MVSVDVIASVSVNRPMNMARSDAAGALNGQDPCRTDLAR</sequence>
<dbReference type="AlphaFoldDB" id="F9NUV0"/>
<dbReference type="PATRIC" id="fig|1051006.4.peg.944"/>
<organism evidence="1 2">
    <name type="scientific">[Propionibacterium] namnetense SK182B-JCVI</name>
    <dbReference type="NCBI Taxonomy" id="1051006"/>
    <lineage>
        <taxon>Bacteria</taxon>
        <taxon>Bacillati</taxon>
        <taxon>Actinomycetota</taxon>
        <taxon>Actinomycetes</taxon>
        <taxon>Propionibacteriales</taxon>
        <taxon>Propionibacteriaceae</taxon>
        <taxon>Cutibacterium</taxon>
    </lineage>
</organism>
<reference evidence="1 2" key="1">
    <citation type="submission" date="2011-07" db="EMBL/GenBank/DDBJ databases">
        <title>Genome Sequence of Propionibacterium acnes SK182B-JCVI.</title>
        <authorList>
            <person name="Durkin A.S."/>
            <person name="Madupu R."/>
            <person name="Hostetler J."/>
            <person name="Radune D."/>
            <person name="Torralba M."/>
            <person name="Methe B."/>
            <person name="Sutton G."/>
            <person name="Strausberg R.L."/>
            <person name="Nelson K.E."/>
        </authorList>
    </citation>
    <scope>NUCLEOTIDE SEQUENCE [LARGE SCALE GENOMIC DNA]</scope>
    <source>
        <strain evidence="1 2">SK182B-JCVI</strain>
    </source>
</reference>
<name>F9NUV0_9ACTN</name>
<accession>F9NUV0</accession>
<dbReference type="EMBL" id="AFUN01000023">
    <property type="protein sequence ID" value="EGR97226.1"/>
    <property type="molecule type" value="Genomic_DNA"/>
</dbReference>
<protein>
    <submittedName>
        <fullName evidence="1">Uncharacterized protein</fullName>
    </submittedName>
</protein>
<comment type="caution">
    <text evidence="1">The sequence shown here is derived from an EMBL/GenBank/DDBJ whole genome shotgun (WGS) entry which is preliminary data.</text>
</comment>
<gene>
    <name evidence="1" type="ORF">HMPREF1162_1309</name>
</gene>
<evidence type="ECO:0000313" key="1">
    <source>
        <dbReference type="EMBL" id="EGR97226.1"/>
    </source>
</evidence>
<proteinExistence type="predicted"/>
<dbReference type="Proteomes" id="UP000007832">
    <property type="component" value="Unassembled WGS sequence"/>
</dbReference>